<feature type="region of interest" description="Disordered" evidence="1">
    <location>
        <begin position="391"/>
        <end position="410"/>
    </location>
</feature>
<dbReference type="RefSeq" id="WP_270042397.1">
    <property type="nucleotide sequence ID" value="NZ_JAPDOD010000023.1"/>
</dbReference>
<organism evidence="3 4">
    <name type="scientific">Solirubrobacter ginsenosidimutans</name>
    <dbReference type="NCBI Taxonomy" id="490573"/>
    <lineage>
        <taxon>Bacteria</taxon>
        <taxon>Bacillati</taxon>
        <taxon>Actinomycetota</taxon>
        <taxon>Thermoleophilia</taxon>
        <taxon>Solirubrobacterales</taxon>
        <taxon>Solirubrobacteraceae</taxon>
        <taxon>Solirubrobacter</taxon>
    </lineage>
</organism>
<proteinExistence type="predicted"/>
<evidence type="ECO:0000256" key="1">
    <source>
        <dbReference type="SAM" id="MobiDB-lite"/>
    </source>
</evidence>
<feature type="chain" id="PRO_5040738453" description="Right handed beta helix domain-containing protein" evidence="2">
    <location>
        <begin position="24"/>
        <end position="492"/>
    </location>
</feature>
<dbReference type="InterPro" id="IPR011050">
    <property type="entry name" value="Pectin_lyase_fold/virulence"/>
</dbReference>
<evidence type="ECO:0000313" key="4">
    <source>
        <dbReference type="Proteomes" id="UP001149140"/>
    </source>
</evidence>
<name>A0A9X3S252_9ACTN</name>
<reference evidence="3" key="1">
    <citation type="submission" date="2022-10" db="EMBL/GenBank/DDBJ databases">
        <title>The WGS of Solirubrobacter ginsenosidimutans DSM 21036.</title>
        <authorList>
            <person name="Jiang Z."/>
        </authorList>
    </citation>
    <scope>NUCLEOTIDE SEQUENCE</scope>
    <source>
        <strain evidence="3">DSM 21036</strain>
    </source>
</reference>
<dbReference type="EMBL" id="JAPDOD010000023">
    <property type="protein sequence ID" value="MDA0163154.1"/>
    <property type="molecule type" value="Genomic_DNA"/>
</dbReference>
<dbReference type="SUPFAM" id="SSF51126">
    <property type="entry name" value="Pectin lyase-like"/>
    <property type="match status" value="1"/>
</dbReference>
<evidence type="ECO:0008006" key="5">
    <source>
        <dbReference type="Google" id="ProtNLM"/>
    </source>
</evidence>
<keyword evidence="4" id="KW-1185">Reference proteome</keyword>
<protein>
    <recommendedName>
        <fullName evidence="5">Right handed beta helix domain-containing protein</fullName>
    </recommendedName>
</protein>
<gene>
    <name evidence="3" type="ORF">OM076_22970</name>
</gene>
<evidence type="ECO:0000313" key="3">
    <source>
        <dbReference type="EMBL" id="MDA0163154.1"/>
    </source>
</evidence>
<evidence type="ECO:0000256" key="2">
    <source>
        <dbReference type="SAM" id="SignalP"/>
    </source>
</evidence>
<feature type="signal peptide" evidence="2">
    <location>
        <begin position="1"/>
        <end position="23"/>
    </location>
</feature>
<sequence length="492" mass="49498">MPMRLLFVASALATFVLIPSAQAATYCVGDPTCQGVAEPTLTAALTAADQTPELDAIELGIGEYTGHFKNAAGRPVRISGMGPLTTIAPDVNNAPALTITGSSSTVSNVGVELGHSTVLGMGMRLDGGASGDGITVTAASGAINDTGIELGAGASLTRTDIRLGGLLLGMIGVKISGDGVTVSDLDINAAIGVYGLGDAVVRRTRIASAATGMNLSGGNTRVSSTLLDVREGGHGIDASARADVAQVTIVGADTPGRIGLRATGSGALKVRDSIVAGMQTAYSAGAPATISLDHVVRDPAAKEIGAVVDANPITIAPQFAGLGTAPFALAPGSALVDTGSDAPLAADESAWDLSGDPRISDGTGDCVARRDPGAYETAAAPCVPVAPAATPAPVATPAPPTAPPANTDRTAPKLTKLKLTRAKLTFTLSEAATAKVTVQRKRGKRYVIARKLTKTSRAGANSVALRLRTGHYRVLVDVVDLAGNRVSAHRSL</sequence>
<feature type="compositionally biased region" description="Pro residues" evidence="1">
    <location>
        <begin position="394"/>
        <end position="403"/>
    </location>
</feature>
<comment type="caution">
    <text evidence="3">The sequence shown here is derived from an EMBL/GenBank/DDBJ whole genome shotgun (WGS) entry which is preliminary data.</text>
</comment>
<keyword evidence="2" id="KW-0732">Signal</keyword>
<dbReference type="AlphaFoldDB" id="A0A9X3S252"/>
<dbReference type="Proteomes" id="UP001149140">
    <property type="component" value="Unassembled WGS sequence"/>
</dbReference>
<accession>A0A9X3S252</accession>